<organism evidence="2">
    <name type="scientific">Streptomyces sp. SANK 62799</name>
    <dbReference type="NCBI Taxonomy" id="701528"/>
    <lineage>
        <taxon>Bacteria</taxon>
        <taxon>Bacillati</taxon>
        <taxon>Actinomycetota</taxon>
        <taxon>Actinomycetes</taxon>
        <taxon>Kitasatosporales</taxon>
        <taxon>Streptomycetaceae</taxon>
        <taxon>Streptomyces</taxon>
    </lineage>
</organism>
<dbReference type="SUPFAM" id="SSF117987">
    <property type="entry name" value="CRISPR-associated protein"/>
    <property type="match status" value="2"/>
</dbReference>
<name>E1CG21_9ACTN</name>
<dbReference type="SMART" id="SM01101">
    <property type="entry name" value="CRISPR_assoc"/>
    <property type="match status" value="1"/>
</dbReference>
<evidence type="ECO:0000256" key="1">
    <source>
        <dbReference type="SAM" id="MobiDB-lite"/>
    </source>
</evidence>
<evidence type="ECO:0008006" key="3">
    <source>
        <dbReference type="Google" id="ProtNLM"/>
    </source>
</evidence>
<dbReference type="Pfam" id="PF08798">
    <property type="entry name" value="CRISPR_assoc"/>
    <property type="match status" value="1"/>
</dbReference>
<reference evidence="2" key="1">
    <citation type="submission" date="2009-12" db="EMBL/GenBank/DDBJ databases">
        <title>An ATP-Independent Strategy for Carboxylic Acid Activation and Amide Bond Formation Revealed upon Characterization of the A-503083 Biosynthetic Gene Cluster.</title>
        <authorList>
            <person name="Funabashi M."/>
            <person name="Nonaka K."/>
            <person name="Hosobuchi M."/>
            <person name="Fujita Y."/>
            <person name="Shibata T."/>
            <person name="Chi X."/>
            <person name="Yang Z."/>
            <person name="Van Lanen S.G."/>
        </authorList>
    </citation>
    <scope>NUCLEOTIDE SEQUENCE</scope>
    <source>
        <strain evidence="2">SANK 62799</strain>
    </source>
</reference>
<dbReference type="InterPro" id="IPR010179">
    <property type="entry name" value="CRISPR-assoc_prot_Cse3"/>
</dbReference>
<dbReference type="Gene3D" id="3.30.70.1200">
    <property type="entry name" value="Crispr-associated protein, domain 1"/>
    <property type="match status" value="1"/>
</dbReference>
<feature type="region of interest" description="Disordered" evidence="1">
    <location>
        <begin position="123"/>
        <end position="143"/>
    </location>
</feature>
<dbReference type="Gene3D" id="3.30.70.1210">
    <property type="entry name" value="Crispr-associated protein, domain 2"/>
    <property type="match status" value="1"/>
</dbReference>
<sequence length="257" mass="28386">MTTATATATARLVTHHTLCDLDLTHPLIARALLDCHDMHRLVMRAFRHWVPDGTPNPRQQMGILYTSTADLATNTLTLLVQSRVPGDWTTLPATTFLTPPSTCTVDQKITQGQHYRFRTVITPSRYGPHPRTGAHTRHRPTDTSPTAALEWFTARLQPPGHAPYDRFPRIGADTDPSTLTARILPRLTSSAPQRRLRVERAEIQGVLTVTDPITFTQTLGNGVGRARAYGCGLLLVKKRQSHNTTPGQEGSAPRVRG</sequence>
<proteinExistence type="predicted"/>
<protein>
    <recommendedName>
        <fullName evidence="3">Type I-E CRISPR-associated protein Cas6/Cse3/CasE</fullName>
    </recommendedName>
</protein>
<accession>E1CG21</accession>
<dbReference type="EMBL" id="AB538860">
    <property type="protein sequence ID" value="BAJ19035.1"/>
    <property type="molecule type" value="Genomic_DNA"/>
</dbReference>
<dbReference type="AlphaFoldDB" id="E1CG21"/>
<evidence type="ECO:0000313" key="2">
    <source>
        <dbReference type="EMBL" id="BAJ19035.1"/>
    </source>
</evidence>